<feature type="non-terminal residue" evidence="2">
    <location>
        <position position="335"/>
    </location>
</feature>
<feature type="non-terminal residue" evidence="2">
    <location>
        <position position="1"/>
    </location>
</feature>
<dbReference type="Pfam" id="PF18857">
    <property type="entry name" value="LPD38"/>
    <property type="match status" value="1"/>
</dbReference>
<organism evidence="2">
    <name type="scientific">marine sediment metagenome</name>
    <dbReference type="NCBI Taxonomy" id="412755"/>
    <lineage>
        <taxon>unclassified sequences</taxon>
        <taxon>metagenomes</taxon>
        <taxon>ecological metagenomes</taxon>
    </lineage>
</organism>
<dbReference type="EMBL" id="LAZR01069581">
    <property type="protein sequence ID" value="KKK47434.1"/>
    <property type="molecule type" value="Genomic_DNA"/>
</dbReference>
<name>A0A0F8XZP1_9ZZZZ</name>
<dbReference type="InterPro" id="IPR040561">
    <property type="entry name" value="LPD38"/>
</dbReference>
<evidence type="ECO:0000259" key="1">
    <source>
        <dbReference type="Pfam" id="PF18857"/>
    </source>
</evidence>
<feature type="domain" description="Large polyvalent protein associated" evidence="1">
    <location>
        <begin position="179"/>
        <end position="335"/>
    </location>
</feature>
<protein>
    <recommendedName>
        <fullName evidence="1">Large polyvalent protein associated domain-containing protein</fullName>
    </recommendedName>
</protein>
<comment type="caution">
    <text evidence="2">The sequence shown here is derived from an EMBL/GenBank/DDBJ whole genome shotgun (WGS) entry which is preliminary data.</text>
</comment>
<proteinExistence type="predicted"/>
<reference evidence="2" key="1">
    <citation type="journal article" date="2015" name="Nature">
        <title>Complex archaea that bridge the gap between prokaryotes and eukaryotes.</title>
        <authorList>
            <person name="Spang A."/>
            <person name="Saw J.H."/>
            <person name="Jorgensen S.L."/>
            <person name="Zaremba-Niedzwiedzka K."/>
            <person name="Martijn J."/>
            <person name="Lind A.E."/>
            <person name="van Eijk R."/>
            <person name="Schleper C."/>
            <person name="Guy L."/>
            <person name="Ettema T.J."/>
        </authorList>
    </citation>
    <scope>NUCLEOTIDE SEQUENCE</scope>
</reference>
<evidence type="ECO:0000313" key="2">
    <source>
        <dbReference type="EMBL" id="KKK47434.1"/>
    </source>
</evidence>
<accession>A0A0F8XZP1</accession>
<gene>
    <name evidence="2" type="ORF">LCGC14_3155220</name>
</gene>
<dbReference type="AlphaFoldDB" id="A0A0F8XZP1"/>
<sequence length="335" mass="38057">DQWTALIQSNYGYIPVYDLIRGLFHITSKTKQWQEFNASGGPLAHIVSMDQKYLNKDLKKMMKDGQLLGLLKNPLDVVQRFSALGEEGTRMGEFLRARGKGKGLKESGFASKEVSLDFSRIGGAGARAANLISAFWNASLEGFDKLVRTFKTRPLRTTVLGFLGVTLPTLLLWYKQKDDPAYQELPAFRRTLAWNYIDRNDDGSLNRIWSVYRPFTYGLLFGAVPEMVANWWYTTDKAGLIETFDQILKTLNFLPVPTAAIPPFESWANKSWFFDRPIVPRDKEELEPVLQYGRHTSETAKLVGRLMKDIPVLKEFGNPAKIENLIRGYTAGFGR</sequence>